<proteinExistence type="predicted"/>
<accession>A0A9Q3BGA5</accession>
<keyword evidence="3" id="KW-1185">Reference proteome</keyword>
<feature type="compositionally biased region" description="Polar residues" evidence="1">
    <location>
        <begin position="12"/>
        <end position="22"/>
    </location>
</feature>
<feature type="region of interest" description="Disordered" evidence="1">
    <location>
        <begin position="236"/>
        <end position="263"/>
    </location>
</feature>
<reference evidence="2" key="1">
    <citation type="submission" date="2021-03" db="EMBL/GenBank/DDBJ databases">
        <title>Draft genome sequence of rust myrtle Austropuccinia psidii MF-1, a brazilian biotype.</title>
        <authorList>
            <person name="Quecine M.C."/>
            <person name="Pachon D.M.R."/>
            <person name="Bonatelli M.L."/>
            <person name="Correr F.H."/>
            <person name="Franceschini L.M."/>
            <person name="Leite T.F."/>
            <person name="Margarido G.R.A."/>
            <person name="Almeida C.A."/>
            <person name="Ferrarezi J.A."/>
            <person name="Labate C.A."/>
        </authorList>
    </citation>
    <scope>NUCLEOTIDE SEQUENCE</scope>
    <source>
        <strain evidence="2">MF-1</strain>
    </source>
</reference>
<sequence length="300" mass="32571">MSASTHAKKAANDNTEPKTLSKNNMYSMLNSLKNEVMLLKSAHSSDATGMQSLQMVLSFPLPASSPCSPLPPMIASCRNLTTLLITLPRSRATGQVSCLRDPQPRSSLMLSKHVAALETILKNSVLSAKCLDADQKLIWCPRPNNMLALLIRCTFAMFKKLGIEANELEGLLAQAAFHAPATLDQLVTMAILEKGEEKPNSTFVGQVFLNASTKAAKNTRQLSPFVYRVAYPPTTPIHSQRQHSPGPSHPWRQSSNIRQPPTIFSTNSGPSAFTVVDPGIVKQTARTLRGSQTTIHAKSG</sequence>
<dbReference type="EMBL" id="AVOT02000872">
    <property type="protein sequence ID" value="MBW0464764.1"/>
    <property type="molecule type" value="Genomic_DNA"/>
</dbReference>
<evidence type="ECO:0000313" key="2">
    <source>
        <dbReference type="EMBL" id="MBW0464764.1"/>
    </source>
</evidence>
<name>A0A9Q3BGA5_9BASI</name>
<dbReference type="Proteomes" id="UP000765509">
    <property type="component" value="Unassembled WGS sequence"/>
</dbReference>
<comment type="caution">
    <text evidence="2">The sequence shown here is derived from an EMBL/GenBank/DDBJ whole genome shotgun (WGS) entry which is preliminary data.</text>
</comment>
<dbReference type="AlphaFoldDB" id="A0A9Q3BGA5"/>
<gene>
    <name evidence="2" type="ORF">O181_004479</name>
</gene>
<evidence type="ECO:0000313" key="3">
    <source>
        <dbReference type="Proteomes" id="UP000765509"/>
    </source>
</evidence>
<evidence type="ECO:0000256" key="1">
    <source>
        <dbReference type="SAM" id="MobiDB-lite"/>
    </source>
</evidence>
<organism evidence="2 3">
    <name type="scientific">Austropuccinia psidii MF-1</name>
    <dbReference type="NCBI Taxonomy" id="1389203"/>
    <lineage>
        <taxon>Eukaryota</taxon>
        <taxon>Fungi</taxon>
        <taxon>Dikarya</taxon>
        <taxon>Basidiomycota</taxon>
        <taxon>Pucciniomycotina</taxon>
        <taxon>Pucciniomycetes</taxon>
        <taxon>Pucciniales</taxon>
        <taxon>Sphaerophragmiaceae</taxon>
        <taxon>Austropuccinia</taxon>
    </lineage>
</organism>
<protein>
    <submittedName>
        <fullName evidence="2">Uncharacterized protein</fullName>
    </submittedName>
</protein>
<feature type="region of interest" description="Disordered" evidence="1">
    <location>
        <begin position="1"/>
        <end position="22"/>
    </location>
</feature>